<sequence>MRCNYELINTSGVNIVWFGLGTIPLQKEWIYRNKSKWDNIYVILRYLVEEKPRESKFIQKIGIEWFCKTYY</sequence>
<keyword evidence="2" id="KW-1185">Reference proteome</keyword>
<comment type="caution">
    <text evidence="1">The sequence shown here is derived from an EMBL/GenBank/DDBJ whole genome shotgun (WGS) entry which is preliminary data.</text>
</comment>
<reference evidence="1" key="1">
    <citation type="submission" date="2021-01" db="EMBL/GenBank/DDBJ databases">
        <title>Marivirga aurantiaca sp. nov., isolated from intertidal surface sediments.</title>
        <authorList>
            <person name="Zhang M."/>
        </authorList>
    </citation>
    <scope>NUCLEOTIDE SEQUENCE</scope>
    <source>
        <strain evidence="1">S37H4</strain>
    </source>
</reference>
<dbReference type="EMBL" id="JAEQBW010000013">
    <property type="protein sequence ID" value="MBK6267060.1"/>
    <property type="molecule type" value="Genomic_DNA"/>
</dbReference>
<name>A0A934X2A0_9BACT</name>
<dbReference type="AlphaFoldDB" id="A0A934X2A0"/>
<evidence type="ECO:0000313" key="1">
    <source>
        <dbReference type="EMBL" id="MBK6267060.1"/>
    </source>
</evidence>
<organism evidence="1 2">
    <name type="scientific">Marivirga aurantiaca</name>
    <dbReference type="NCBI Taxonomy" id="2802615"/>
    <lineage>
        <taxon>Bacteria</taxon>
        <taxon>Pseudomonadati</taxon>
        <taxon>Bacteroidota</taxon>
        <taxon>Cytophagia</taxon>
        <taxon>Cytophagales</taxon>
        <taxon>Marivirgaceae</taxon>
        <taxon>Marivirga</taxon>
    </lineage>
</organism>
<dbReference type="GO" id="GO:0016740">
    <property type="term" value="F:transferase activity"/>
    <property type="evidence" value="ECO:0007669"/>
    <property type="project" value="InterPro"/>
</dbReference>
<dbReference type="Pfam" id="PF03808">
    <property type="entry name" value="Glyco_tran_WecG"/>
    <property type="match status" value="1"/>
</dbReference>
<dbReference type="Proteomes" id="UP000611723">
    <property type="component" value="Unassembled WGS sequence"/>
</dbReference>
<evidence type="ECO:0000313" key="2">
    <source>
        <dbReference type="Proteomes" id="UP000611723"/>
    </source>
</evidence>
<accession>A0A934X2A0</accession>
<gene>
    <name evidence="1" type="ORF">JKA74_18590</name>
</gene>
<dbReference type="InterPro" id="IPR004629">
    <property type="entry name" value="WecG_TagA_CpsF"/>
</dbReference>
<dbReference type="RefSeq" id="WP_201432745.1">
    <property type="nucleotide sequence ID" value="NZ_JAEQBW010000013.1"/>
</dbReference>
<protein>
    <submittedName>
        <fullName evidence="1">WecB/TagA/CpsF family glycosyltransferase</fullName>
    </submittedName>
</protein>
<proteinExistence type="predicted"/>